<evidence type="ECO:0000259" key="4">
    <source>
        <dbReference type="PROSITE" id="PS50075"/>
    </source>
</evidence>
<dbReference type="PROSITE" id="PS50075">
    <property type="entry name" value="CARRIER"/>
    <property type="match status" value="1"/>
</dbReference>
<dbReference type="Pfam" id="PF00668">
    <property type="entry name" value="Condensation"/>
    <property type="match status" value="1"/>
</dbReference>
<evidence type="ECO:0000256" key="1">
    <source>
        <dbReference type="ARBA" id="ARBA00001957"/>
    </source>
</evidence>
<dbReference type="Gene3D" id="1.10.1200.10">
    <property type="entry name" value="ACP-like"/>
    <property type="match status" value="1"/>
</dbReference>
<dbReference type="InterPro" id="IPR001242">
    <property type="entry name" value="Condensation_dom"/>
</dbReference>
<dbReference type="Gene3D" id="3.40.50.1820">
    <property type="entry name" value="alpha/beta hydrolase"/>
    <property type="match status" value="2"/>
</dbReference>
<dbReference type="Pfam" id="PF00975">
    <property type="entry name" value="Thioesterase"/>
    <property type="match status" value="2"/>
</dbReference>
<evidence type="ECO:0000313" key="6">
    <source>
        <dbReference type="Proteomes" id="UP001217178"/>
    </source>
</evidence>
<keyword evidence="6" id="KW-1185">Reference proteome</keyword>
<evidence type="ECO:0000313" key="5">
    <source>
        <dbReference type="EMBL" id="MDC9591249.1"/>
    </source>
</evidence>
<keyword evidence="3" id="KW-0597">Phosphoprotein</keyword>
<dbReference type="PANTHER" id="PTHR45527">
    <property type="entry name" value="NONRIBOSOMAL PEPTIDE SYNTHETASE"/>
    <property type="match status" value="1"/>
</dbReference>
<comment type="cofactor">
    <cofactor evidence="1">
        <name>pantetheine 4'-phosphate</name>
        <dbReference type="ChEBI" id="CHEBI:47942"/>
    </cofactor>
</comment>
<proteinExistence type="predicted"/>
<dbReference type="InterPro" id="IPR023213">
    <property type="entry name" value="CAT-like_dom_sf"/>
</dbReference>
<keyword evidence="2" id="KW-0596">Phosphopantetheine</keyword>
<dbReference type="Proteomes" id="UP001217178">
    <property type="component" value="Unassembled WGS sequence"/>
</dbReference>
<dbReference type="InterPro" id="IPR001031">
    <property type="entry name" value="Thioesterase"/>
</dbReference>
<dbReference type="InterPro" id="IPR025110">
    <property type="entry name" value="AMP-bd_C"/>
</dbReference>
<comment type="caution">
    <text evidence="5">The sequence shown here is derived from an EMBL/GenBank/DDBJ whole genome shotgun (WGS) entry which is preliminary data.</text>
</comment>
<dbReference type="InterPro" id="IPR036736">
    <property type="entry name" value="ACP-like_sf"/>
</dbReference>
<dbReference type="InterPro" id="IPR020806">
    <property type="entry name" value="PKS_PP-bd"/>
</dbReference>
<dbReference type="EMBL" id="JAQRFI010000067">
    <property type="protein sequence ID" value="MDC9591249.1"/>
    <property type="molecule type" value="Genomic_DNA"/>
</dbReference>
<dbReference type="Pfam" id="PF00550">
    <property type="entry name" value="PP-binding"/>
    <property type="match status" value="1"/>
</dbReference>
<dbReference type="CDD" id="cd19531">
    <property type="entry name" value="LCL_NRPS-like"/>
    <property type="match status" value="1"/>
</dbReference>
<dbReference type="SUPFAM" id="SSF52777">
    <property type="entry name" value="CoA-dependent acyltransferases"/>
    <property type="match status" value="2"/>
</dbReference>
<dbReference type="PROSITE" id="PS00012">
    <property type="entry name" value="PHOSPHOPANTETHEINE"/>
    <property type="match status" value="1"/>
</dbReference>
<organism evidence="5 6">
    <name type="scientific">Xenorhabdus yunnanensis</name>
    <dbReference type="NCBI Taxonomy" id="3025878"/>
    <lineage>
        <taxon>Bacteria</taxon>
        <taxon>Pseudomonadati</taxon>
        <taxon>Pseudomonadota</taxon>
        <taxon>Gammaproteobacteria</taxon>
        <taxon>Enterobacterales</taxon>
        <taxon>Morganellaceae</taxon>
        <taxon>Xenorhabdus</taxon>
    </lineage>
</organism>
<sequence length="1668" mass="185299">TQTRIPTADRRRPLPLSFAQQRLWFLGQLDPAASQAYHLPAALRLTGALDHHALTVALNRLVARHESLRTRFVSIEGQSIEGQPCQHIDPADIGFALSCHDLRQLDPALHSDRITELASLEAQTPFDFAQGPLIRGQLLQLADKEHVLLLTLHHIITDGWSIGVLVRELGILYRAALDGHDAPLPSLPIQYADYAVWQHEQLKETTLAAQRDFWCTQLENTPALLTLPTDRPRPTMQTYVGDQISFHLNAALLASLKALGQRHSSTLFMTVLSAWSIVLSRLSGQDDIVIGTPVANRPNRELEGLIGFFVNTLALRVRFNNDLSVADLLAQIRERALAAYAHQDLPFEQVVEALQPERNLSYSPIFQVMLALNNTPAQELVLPDLQFTPFEQAYHSTHFDLTLSLIETDDGLLGALSYAADLFDATTVARMVSYLTNILTSMAADETQLIATLPMLPEAENQQLLIDFNATQADYPQDALIHQLFEAQAARRPDATALIFEEQKISYAELNRRANRLAHHLIALGVRPDDRVAICAERSLGMIVGLLGILKAGGAYVPLDPDYPTERLVHMLEDAEPVALLTQITPFDRLQGIVPASVPTIILDEIALDETPPETEPIHNPEIHNPDAQTLGLTARHLAYVIYTSGSTGQPKGVMVEHRSVNRLVINSGYADIGENDCVAHCANMAFDASTWEIWSALLNGGRLHIVSQSTLLDPVRFRDSLIREHVTVLWLTAGLFNEYLDTLQPLFGQLRYLLIGGDVLDPRKIQRVQLAESQPAHLINGYGPTETTTFAATYVIASPVDAARSIPIGRPIANTRIYILDLHGQPIPLGVAGEIYIAGAGVARGYLNRPELTAERFLIDPFSSEPNARMYKTGDLGRWLPDGNIEYLGRNDFQVKLRGFRIELGEIEAKLKQCHGVRDAIVLMREDRSYDNPNYNSDENKGNQKRLVAYLRFQTGVKLVPAELRQQLAQHLADYMLPSAFVTLETFPLTPNGKLDRQALPVPDPSAFVVRGYESPAGKTETALAQIWQNLLGLEQIGRHDHFFELGGHSLLAVQLLNQMRKQDMEVTLTTLFSHPTLRDLALAVGEYVDHTASPFDSNPVPLSPAGSLPPLFLVHETSGDPLVYSSLAALLPPELPVYALQALGIHTLELPPVSIEELAASHVQAIRRVQPHGPYRLAGWSIGGLIAYEMAQQLNSDGETIEFLGMIDSYNHSNKDHNAPATATDQSVNKDARRIEVIIDLLRTQKSIDDEHALGELHNLGRLELGSLEQVLDHCIEHQWLSTGITREDILLRFYTAEMTTQLGQEYIAQKSSLPIHLYTADELINEDVWRGWHGIVGHNSVLHPIGGTHLSIMHPPLLNQIVDSITENLRVVPSFDPCVIIQQGSRSVSPLFCMPGAGASPSSLLELALSFPQQLPVYALQARGFTIEHNVPYTSVEGAARAYIQNIRQIQPHGPYHLLGHSFGGWIAFEMALQLQAEGERVSDLILIDTDEPNQQDSPLKSVNRIEALMELIDIYNMILDQPLPLSRQDFDGLAPDEQIQLLHNALVKVGLFPAKTPISLLQGVIRVMQANLNTGYIPRTSYEGLVHLINAEKGDLDERKTRETQWSLHTTELNTTLVPGNHMTMLSMPQVEQWLSGLWQKLDYMNNPNSAFLFRQGKPHGFVR</sequence>
<dbReference type="Gene3D" id="3.30.559.30">
    <property type="entry name" value="Nonribosomal peptide synthetase, condensation domain"/>
    <property type="match status" value="1"/>
</dbReference>
<dbReference type="SUPFAM" id="SSF53474">
    <property type="entry name" value="alpha/beta-Hydrolases"/>
    <property type="match status" value="2"/>
</dbReference>
<dbReference type="InterPro" id="IPR010071">
    <property type="entry name" value="AA_adenyl_dom"/>
</dbReference>
<dbReference type="Pfam" id="PF13193">
    <property type="entry name" value="AMP-binding_C"/>
    <property type="match status" value="1"/>
</dbReference>
<dbReference type="InterPro" id="IPR020802">
    <property type="entry name" value="TesA-like"/>
</dbReference>
<dbReference type="InterPro" id="IPR006162">
    <property type="entry name" value="Ppantetheine_attach_site"/>
</dbReference>
<dbReference type="SUPFAM" id="SSF56801">
    <property type="entry name" value="Acetyl-CoA synthetase-like"/>
    <property type="match status" value="1"/>
</dbReference>
<dbReference type="InterPro" id="IPR009081">
    <property type="entry name" value="PP-bd_ACP"/>
</dbReference>
<dbReference type="SMART" id="SM00823">
    <property type="entry name" value="PKS_PP"/>
    <property type="match status" value="1"/>
</dbReference>
<dbReference type="RefSeq" id="WP_273556480.1">
    <property type="nucleotide sequence ID" value="NZ_JAQRFI010000067.1"/>
</dbReference>
<gene>
    <name evidence="5" type="ORF">PSI23_18640</name>
</gene>
<dbReference type="SUPFAM" id="SSF47336">
    <property type="entry name" value="ACP-like"/>
    <property type="match status" value="1"/>
</dbReference>
<dbReference type="NCBIfam" id="TIGR01733">
    <property type="entry name" value="AA-adenyl-dom"/>
    <property type="match status" value="1"/>
</dbReference>
<dbReference type="Gene3D" id="3.30.559.10">
    <property type="entry name" value="Chloramphenicol acetyltransferase-like domain"/>
    <property type="match status" value="1"/>
</dbReference>
<dbReference type="InterPro" id="IPR020845">
    <property type="entry name" value="AMP-binding_CS"/>
</dbReference>
<evidence type="ECO:0000256" key="3">
    <source>
        <dbReference type="ARBA" id="ARBA00022553"/>
    </source>
</evidence>
<dbReference type="PANTHER" id="PTHR45527:SF1">
    <property type="entry name" value="FATTY ACID SYNTHASE"/>
    <property type="match status" value="1"/>
</dbReference>
<dbReference type="Gene3D" id="2.30.38.10">
    <property type="entry name" value="Luciferase, Domain 3"/>
    <property type="match status" value="1"/>
</dbReference>
<dbReference type="PROSITE" id="PS00455">
    <property type="entry name" value="AMP_BINDING"/>
    <property type="match status" value="1"/>
</dbReference>
<dbReference type="Gene3D" id="3.30.300.30">
    <property type="match status" value="1"/>
</dbReference>
<accession>A0ABT5LJW2</accession>
<feature type="domain" description="Carrier" evidence="4">
    <location>
        <begin position="1016"/>
        <end position="1090"/>
    </location>
</feature>
<dbReference type="SMART" id="SM00824">
    <property type="entry name" value="PKS_TE"/>
    <property type="match status" value="1"/>
</dbReference>
<evidence type="ECO:0000256" key="2">
    <source>
        <dbReference type="ARBA" id="ARBA00022450"/>
    </source>
</evidence>
<dbReference type="InterPro" id="IPR000873">
    <property type="entry name" value="AMP-dep_synth/lig_dom"/>
</dbReference>
<protein>
    <submittedName>
        <fullName evidence="5">Amino acid adenylation domain-containing protein</fullName>
    </submittedName>
</protein>
<dbReference type="InterPro" id="IPR045851">
    <property type="entry name" value="AMP-bd_C_sf"/>
</dbReference>
<dbReference type="Gene3D" id="3.40.50.980">
    <property type="match status" value="2"/>
</dbReference>
<reference evidence="5 6" key="1">
    <citation type="submission" date="2023-02" db="EMBL/GenBank/DDBJ databases">
        <title>Entomopathogenic bacteria.</title>
        <authorList>
            <person name="Machado R.A."/>
        </authorList>
    </citation>
    <scope>NUCLEOTIDE SEQUENCE [LARGE SCALE GENOMIC DNA]</scope>
    <source>
        <strain evidence="5 6">XENO-10</strain>
    </source>
</reference>
<dbReference type="InterPro" id="IPR029058">
    <property type="entry name" value="AB_hydrolase_fold"/>
</dbReference>
<name>A0ABT5LJW2_9GAMM</name>
<dbReference type="Pfam" id="PF00501">
    <property type="entry name" value="AMP-binding"/>
    <property type="match status" value="1"/>
</dbReference>
<dbReference type="CDD" id="cd12117">
    <property type="entry name" value="A_NRPS_Srf_like"/>
    <property type="match status" value="1"/>
</dbReference>
<feature type="non-terminal residue" evidence="5">
    <location>
        <position position="1"/>
    </location>
</feature>